<dbReference type="AlphaFoldDB" id="A0A834YQ50"/>
<dbReference type="Proteomes" id="UP000655225">
    <property type="component" value="Unassembled WGS sequence"/>
</dbReference>
<gene>
    <name evidence="1" type="ORF">HHK36_023286</name>
</gene>
<dbReference type="EMBL" id="JABCRI010000017">
    <property type="protein sequence ID" value="KAF8390986.1"/>
    <property type="molecule type" value="Genomic_DNA"/>
</dbReference>
<organism evidence="1 2">
    <name type="scientific">Tetracentron sinense</name>
    <name type="common">Spur-leaf</name>
    <dbReference type="NCBI Taxonomy" id="13715"/>
    <lineage>
        <taxon>Eukaryota</taxon>
        <taxon>Viridiplantae</taxon>
        <taxon>Streptophyta</taxon>
        <taxon>Embryophyta</taxon>
        <taxon>Tracheophyta</taxon>
        <taxon>Spermatophyta</taxon>
        <taxon>Magnoliopsida</taxon>
        <taxon>Trochodendrales</taxon>
        <taxon>Trochodendraceae</taxon>
        <taxon>Tetracentron</taxon>
    </lineage>
</organism>
<protein>
    <submittedName>
        <fullName evidence="1">Uncharacterized protein</fullName>
    </submittedName>
</protein>
<accession>A0A834YQ50</accession>
<evidence type="ECO:0000313" key="1">
    <source>
        <dbReference type="EMBL" id="KAF8390986.1"/>
    </source>
</evidence>
<reference evidence="1 2" key="1">
    <citation type="submission" date="2020-04" db="EMBL/GenBank/DDBJ databases">
        <title>Plant Genome Project.</title>
        <authorList>
            <person name="Zhang R.-G."/>
        </authorList>
    </citation>
    <scope>NUCLEOTIDE SEQUENCE [LARGE SCALE GENOMIC DNA]</scope>
    <source>
        <strain evidence="1">YNK0</strain>
        <tissue evidence="1">Leaf</tissue>
    </source>
</reference>
<name>A0A834YQ50_TETSI</name>
<evidence type="ECO:0000313" key="2">
    <source>
        <dbReference type="Proteomes" id="UP000655225"/>
    </source>
</evidence>
<comment type="caution">
    <text evidence="1">The sequence shown here is derived from an EMBL/GenBank/DDBJ whole genome shotgun (WGS) entry which is preliminary data.</text>
</comment>
<sequence>MESGTNRGIPASVVSLSIQIIFVFVNQQIYSLESDESELQFACEIETLKSLILFLYLRSNITTKRTDLELQKEVILAFKGIKSNCNQMGLLVIGQFKRSKGTFAPRLVL</sequence>
<proteinExistence type="predicted"/>
<keyword evidence="2" id="KW-1185">Reference proteome</keyword>